<accession>A0A8K0TC61</accession>
<feature type="transmembrane region" description="Helical" evidence="1">
    <location>
        <begin position="108"/>
        <end position="132"/>
    </location>
</feature>
<proteinExistence type="predicted"/>
<dbReference type="EMBL" id="JAGPXD010000005">
    <property type="protein sequence ID" value="KAH7354272.1"/>
    <property type="molecule type" value="Genomic_DNA"/>
</dbReference>
<keyword evidence="1" id="KW-0812">Transmembrane</keyword>
<feature type="transmembrane region" description="Helical" evidence="1">
    <location>
        <begin position="553"/>
        <end position="575"/>
    </location>
</feature>
<name>A0A8K0TC61_9PEZI</name>
<keyword evidence="1" id="KW-0472">Membrane</keyword>
<keyword evidence="1" id="KW-1133">Transmembrane helix</keyword>
<protein>
    <submittedName>
        <fullName evidence="2">Uncharacterized protein</fullName>
    </submittedName>
</protein>
<keyword evidence="3" id="KW-1185">Reference proteome</keyword>
<evidence type="ECO:0000313" key="2">
    <source>
        <dbReference type="EMBL" id="KAH7354272.1"/>
    </source>
</evidence>
<evidence type="ECO:0000256" key="1">
    <source>
        <dbReference type="SAM" id="Phobius"/>
    </source>
</evidence>
<reference evidence="2" key="1">
    <citation type="journal article" date="2021" name="Nat. Commun.">
        <title>Genetic determinants of endophytism in the Arabidopsis root mycobiome.</title>
        <authorList>
            <person name="Mesny F."/>
            <person name="Miyauchi S."/>
            <person name="Thiergart T."/>
            <person name="Pickel B."/>
            <person name="Atanasova L."/>
            <person name="Karlsson M."/>
            <person name="Huettel B."/>
            <person name="Barry K.W."/>
            <person name="Haridas S."/>
            <person name="Chen C."/>
            <person name="Bauer D."/>
            <person name="Andreopoulos W."/>
            <person name="Pangilinan J."/>
            <person name="LaButti K."/>
            <person name="Riley R."/>
            <person name="Lipzen A."/>
            <person name="Clum A."/>
            <person name="Drula E."/>
            <person name="Henrissat B."/>
            <person name="Kohler A."/>
            <person name="Grigoriev I.V."/>
            <person name="Martin F.M."/>
            <person name="Hacquard S."/>
        </authorList>
    </citation>
    <scope>NUCLEOTIDE SEQUENCE</scope>
    <source>
        <strain evidence="2">MPI-CAGE-AT-0016</strain>
    </source>
</reference>
<feature type="transmembrane region" description="Helical" evidence="1">
    <location>
        <begin position="25"/>
        <end position="46"/>
    </location>
</feature>
<dbReference type="Proteomes" id="UP000813385">
    <property type="component" value="Unassembled WGS sequence"/>
</dbReference>
<comment type="caution">
    <text evidence="2">The sequence shown here is derived from an EMBL/GenBank/DDBJ whole genome shotgun (WGS) entry which is preliminary data.</text>
</comment>
<dbReference type="AlphaFoldDB" id="A0A8K0TC61"/>
<dbReference type="OrthoDB" id="3540210at2759"/>
<organism evidence="2 3">
    <name type="scientific">Plectosphaerella cucumerina</name>
    <dbReference type="NCBI Taxonomy" id="40658"/>
    <lineage>
        <taxon>Eukaryota</taxon>
        <taxon>Fungi</taxon>
        <taxon>Dikarya</taxon>
        <taxon>Ascomycota</taxon>
        <taxon>Pezizomycotina</taxon>
        <taxon>Sordariomycetes</taxon>
        <taxon>Hypocreomycetidae</taxon>
        <taxon>Glomerellales</taxon>
        <taxon>Plectosphaerellaceae</taxon>
        <taxon>Plectosphaerella</taxon>
    </lineage>
</organism>
<gene>
    <name evidence="2" type="ORF">B0T11DRAFT_126143</name>
</gene>
<evidence type="ECO:0000313" key="3">
    <source>
        <dbReference type="Proteomes" id="UP000813385"/>
    </source>
</evidence>
<sequence length="677" mass="76156">MSTQIYTGVWTDWTLGRVSGATLTLSARTGATFLSFLAFFVTLVGARTWRLVGFIAHQALAKDGAHDGLYYQRQHILRNTITPADATWQFLQQSWHWRKTVQRGWLRTVPWAVCAAAYLCLFAAASIFSSLISDAASEYRLLAPTNCGFASPTSSESFLGLRGTENEEAATYARQCYDDNSTSAACDIFCIRSLPWRNGSSPCPFDSSVCLPGFPAFRMATDLLDSHYDLGINDAPPNRISYRRETLCSPLVTRNLETNTSFIQQLASERNGVAYNATIRYYYGQLNGPRGRRSNYTYSYNTDNFDGNTGYSVGAFRSYPEEPRDSRDSHWVPIKELQANRSDVTLMFIAHNSIMHLEQNNDPIFGAHYENYDRGDQLYMTDRPVSPIACIDRYSICNPNSKEKKCTPPQASNTLGTEAELKVLGLNSAQRATAMRLAVLSQSQSFYDLIFTRVSRFLQIQYGLNLLHYRVPDDQWKREMGALFSDALSYFQHQIMRYPIGPPPIGNISVVKLWLPEPGVSAQEAIIDDPIVLGLGRMCHNQKVRMTDGTINFSILGLGIMIGIGSILIALSFFMEPAVSFIQKRTGIGAVKASHWERDNYLQTMRMLYEANGAGDWEGPASRFPRTKSGQTFEYRFGSREEYRTLTQYSEEDVRPMMGVRSDIRRKPVAVISAMGV</sequence>